<dbReference type="AlphaFoldDB" id="A0A1X7V5A6"/>
<keyword evidence="1" id="KW-0732">Signal</keyword>
<protein>
    <submittedName>
        <fullName evidence="2">Uncharacterized protein</fullName>
    </submittedName>
</protein>
<feature type="signal peptide" evidence="1">
    <location>
        <begin position="1"/>
        <end position="19"/>
    </location>
</feature>
<reference evidence="2" key="1">
    <citation type="submission" date="2017-05" db="UniProtKB">
        <authorList>
            <consortium name="EnsemblMetazoa"/>
        </authorList>
    </citation>
    <scope>IDENTIFICATION</scope>
</reference>
<evidence type="ECO:0000256" key="1">
    <source>
        <dbReference type="SAM" id="SignalP"/>
    </source>
</evidence>
<dbReference type="InParanoid" id="A0A1X7V5A6"/>
<accession>A0A1X7V5A6</accession>
<dbReference type="EnsemblMetazoa" id="Aqu2.1.35193_001">
    <property type="protein sequence ID" value="Aqu2.1.35193_001"/>
    <property type="gene ID" value="Aqu2.1.35193"/>
</dbReference>
<sequence length="87" mass="9575">TLSLSLLISLLTCFHWPDALLLLSNQLVTVLVSGDNVVQYEHKFSVLFLYLSHPSPLSLFPSPLSTWHDSDPAVIDCLISVIAILSV</sequence>
<proteinExistence type="predicted"/>
<evidence type="ECO:0000313" key="2">
    <source>
        <dbReference type="EnsemblMetazoa" id="Aqu2.1.35193_001"/>
    </source>
</evidence>
<feature type="chain" id="PRO_5010852643" evidence="1">
    <location>
        <begin position="20"/>
        <end position="87"/>
    </location>
</feature>
<name>A0A1X7V5A6_AMPQE</name>
<organism evidence="2">
    <name type="scientific">Amphimedon queenslandica</name>
    <name type="common">Sponge</name>
    <dbReference type="NCBI Taxonomy" id="400682"/>
    <lineage>
        <taxon>Eukaryota</taxon>
        <taxon>Metazoa</taxon>
        <taxon>Porifera</taxon>
        <taxon>Demospongiae</taxon>
        <taxon>Heteroscleromorpha</taxon>
        <taxon>Haplosclerida</taxon>
        <taxon>Niphatidae</taxon>
        <taxon>Amphimedon</taxon>
    </lineage>
</organism>